<evidence type="ECO:0000313" key="2">
    <source>
        <dbReference type="EMBL" id="HIQ61313.1"/>
    </source>
</evidence>
<keyword evidence="1" id="KW-0732">Signal</keyword>
<feature type="signal peptide" evidence="1">
    <location>
        <begin position="1"/>
        <end position="22"/>
    </location>
</feature>
<protein>
    <submittedName>
        <fullName evidence="2">Uncharacterized protein</fullName>
    </submittedName>
</protein>
<name>A0A9D0YSZ0_9FIRM</name>
<dbReference type="Proteomes" id="UP000886879">
    <property type="component" value="Unassembled WGS sequence"/>
</dbReference>
<gene>
    <name evidence="2" type="ORF">IAD31_06930</name>
</gene>
<feature type="chain" id="PRO_5039696980" evidence="1">
    <location>
        <begin position="23"/>
        <end position="121"/>
    </location>
</feature>
<reference evidence="2" key="1">
    <citation type="submission" date="2020-10" db="EMBL/GenBank/DDBJ databases">
        <authorList>
            <person name="Gilroy R."/>
        </authorList>
    </citation>
    <scope>NUCLEOTIDE SEQUENCE</scope>
    <source>
        <strain evidence="2">ChiGjej2B2-12916</strain>
    </source>
</reference>
<accession>A0A9D0YSZ0</accession>
<dbReference type="EMBL" id="DVFO01000070">
    <property type="protein sequence ID" value="HIQ61313.1"/>
    <property type="molecule type" value="Genomic_DNA"/>
</dbReference>
<evidence type="ECO:0000313" key="3">
    <source>
        <dbReference type="Proteomes" id="UP000886879"/>
    </source>
</evidence>
<sequence length="121" mass="12513">MLKLVAGLVAGATLLTVGTVSAFASSQGNCFGGCQKTRVCDTANCSAQCYVDEDGDGVCDNRGTVCDGRYDVDVDQDGVCDNQGQNYVDADHDGICDNQGTHCHGGGQSHHGNGYWGGHHG</sequence>
<proteinExistence type="predicted"/>
<evidence type="ECO:0000256" key="1">
    <source>
        <dbReference type="SAM" id="SignalP"/>
    </source>
</evidence>
<reference evidence="2" key="2">
    <citation type="journal article" date="2021" name="PeerJ">
        <title>Extensive microbial diversity within the chicken gut microbiome revealed by metagenomics and culture.</title>
        <authorList>
            <person name="Gilroy R."/>
            <person name="Ravi A."/>
            <person name="Getino M."/>
            <person name="Pursley I."/>
            <person name="Horton D.L."/>
            <person name="Alikhan N.F."/>
            <person name="Baker D."/>
            <person name="Gharbi K."/>
            <person name="Hall N."/>
            <person name="Watson M."/>
            <person name="Adriaenssens E.M."/>
            <person name="Foster-Nyarko E."/>
            <person name="Jarju S."/>
            <person name="Secka A."/>
            <person name="Antonio M."/>
            <person name="Oren A."/>
            <person name="Chaudhuri R.R."/>
            <person name="La Ragione R."/>
            <person name="Hildebrand F."/>
            <person name="Pallen M.J."/>
        </authorList>
    </citation>
    <scope>NUCLEOTIDE SEQUENCE</scope>
    <source>
        <strain evidence="2">ChiGjej2B2-12916</strain>
    </source>
</reference>
<dbReference type="AlphaFoldDB" id="A0A9D0YSZ0"/>
<organism evidence="2 3">
    <name type="scientific">Candidatus Enterenecus faecium</name>
    <dbReference type="NCBI Taxonomy" id="2840780"/>
    <lineage>
        <taxon>Bacteria</taxon>
        <taxon>Bacillati</taxon>
        <taxon>Bacillota</taxon>
        <taxon>Clostridia</taxon>
        <taxon>Eubacteriales</taxon>
        <taxon>Candidatus Enterenecus</taxon>
    </lineage>
</organism>
<comment type="caution">
    <text evidence="2">The sequence shown here is derived from an EMBL/GenBank/DDBJ whole genome shotgun (WGS) entry which is preliminary data.</text>
</comment>